<dbReference type="Proteomes" id="UP001198565">
    <property type="component" value="Unassembled WGS sequence"/>
</dbReference>
<keyword evidence="3" id="KW-1185">Reference proteome</keyword>
<dbReference type="EMBL" id="JAINVZ010000039">
    <property type="protein sequence ID" value="MBY8889274.1"/>
    <property type="molecule type" value="Genomic_DNA"/>
</dbReference>
<dbReference type="PROSITE" id="PS50943">
    <property type="entry name" value="HTH_CROC1"/>
    <property type="match status" value="1"/>
</dbReference>
<comment type="caution">
    <text evidence="2">The sequence shown here is derived from an EMBL/GenBank/DDBJ whole genome shotgun (WGS) entry which is preliminary data.</text>
</comment>
<evidence type="ECO:0000313" key="2">
    <source>
        <dbReference type="EMBL" id="MBY8889274.1"/>
    </source>
</evidence>
<dbReference type="SUPFAM" id="SSF47413">
    <property type="entry name" value="lambda repressor-like DNA-binding domains"/>
    <property type="match status" value="1"/>
</dbReference>
<dbReference type="CDD" id="cd00093">
    <property type="entry name" value="HTH_XRE"/>
    <property type="match status" value="1"/>
</dbReference>
<dbReference type="RefSeq" id="WP_222982461.1">
    <property type="nucleotide sequence ID" value="NZ_JAINVZ010000039.1"/>
</dbReference>
<name>A0ABS7R5F0_9ACTN</name>
<dbReference type="InterPro" id="IPR043917">
    <property type="entry name" value="DUF5753"/>
</dbReference>
<dbReference type="Pfam" id="PF13560">
    <property type="entry name" value="HTH_31"/>
    <property type="match status" value="1"/>
</dbReference>
<sequence>MDTLNSIEQAKRDFGRQLRELRRRAGLTATALAEQAGWDRSKCSRIENGKTVPSDATIRVWAERCGVPEQADALIAAAHDIEGMYVDWERKEQRGLPHVQESVLPLWRDTQHFRAFSASLVPGPLQTRPYVTQVLGTLCRRRKTKGSLEAAVESRMEKTRLLYDRRFFVVLEESVLWHRIGDREVMRQQLLHLLSLAHRPYVSIGIIPRTADRTHFWPVEDFWIYDDAIVHVELVSAFLTVSQSPEVKLYADAFAELQSLAIYGPERDHLISGALNHL</sequence>
<organism evidence="2 3">
    <name type="scientific">Streptantibioticus parmotrematis</name>
    <dbReference type="NCBI Taxonomy" id="2873249"/>
    <lineage>
        <taxon>Bacteria</taxon>
        <taxon>Bacillati</taxon>
        <taxon>Actinomycetota</taxon>
        <taxon>Actinomycetes</taxon>
        <taxon>Kitasatosporales</taxon>
        <taxon>Streptomycetaceae</taxon>
        <taxon>Streptantibioticus</taxon>
    </lineage>
</organism>
<reference evidence="2 3" key="1">
    <citation type="submission" date="2021-08" db="EMBL/GenBank/DDBJ databases">
        <title>Streptomyces sp. PTM05 isolated from lichen.</title>
        <authorList>
            <person name="Somphong A."/>
            <person name="Phongsopitanun W."/>
            <person name="Tanasupawat S."/>
        </authorList>
    </citation>
    <scope>NUCLEOTIDE SEQUENCE [LARGE SCALE GENOMIC DNA]</scope>
    <source>
        <strain evidence="2 3">Ptm05</strain>
    </source>
</reference>
<evidence type="ECO:0000259" key="1">
    <source>
        <dbReference type="PROSITE" id="PS50943"/>
    </source>
</evidence>
<evidence type="ECO:0000313" key="3">
    <source>
        <dbReference type="Proteomes" id="UP001198565"/>
    </source>
</evidence>
<dbReference type="Gene3D" id="1.10.260.40">
    <property type="entry name" value="lambda repressor-like DNA-binding domains"/>
    <property type="match status" value="1"/>
</dbReference>
<proteinExistence type="predicted"/>
<feature type="domain" description="HTH cro/C1-type" evidence="1">
    <location>
        <begin position="18"/>
        <end position="73"/>
    </location>
</feature>
<gene>
    <name evidence="2" type="ORF">K7472_31185</name>
</gene>
<accession>A0ABS7R5F0</accession>
<dbReference type="Pfam" id="PF19054">
    <property type="entry name" value="DUF5753"/>
    <property type="match status" value="1"/>
</dbReference>
<dbReference type="InterPro" id="IPR001387">
    <property type="entry name" value="Cro/C1-type_HTH"/>
</dbReference>
<dbReference type="SMART" id="SM00530">
    <property type="entry name" value="HTH_XRE"/>
    <property type="match status" value="1"/>
</dbReference>
<protein>
    <submittedName>
        <fullName evidence="2">Helix-turn-helix transcriptional regulator</fullName>
    </submittedName>
</protein>
<dbReference type="InterPro" id="IPR010982">
    <property type="entry name" value="Lambda_DNA-bd_dom_sf"/>
</dbReference>